<gene>
    <name evidence="1" type="ORF">HNR75_001408</name>
</gene>
<sequence>MNSIDYEQFLRTFFDGEKNIISWKKIEASRLEASTLKRLTPWIDDVRKGHFPVILPRVVKDNNDKVTWYAVANEERNYAELRELIDAHVGTSWSDFNRQRTTLNPNDPIEKALIDYYGDNTVYKFSSLSKSRIPEIFNGIERLRQQLAIRPSSQFTFLRPRGRILRDIRASLRRRDVPQTRLYLQELRDVGGIGHINELFIELRCLTQEGDAQSLLNSTELRRVLDVPHPLVLAEEVMDVFYQKMLLKYEMEGDLIAQRQAFIDLLAKRVPRLFQVTQGINTPAAVKITLLWLLSDTQSDPARLTEQAQKLVAGMEGATDADRVWISQLLTAIPTVTAPSLPPPTTIDDFKNRADEQPESVLEELMFLPVNQDSVALALKCAWGVSSTDSAVKAINYLQQLAQKERDLLLAKPVFQRYYSALQLLLPAVHTEQDTARIDNWQDWLQEVLNNPQWTSAIEAVEQACHQWSAATLQPEAFVSLMDKSDSRTSMVLRDVIPILLEWMDNNQTSASWQSVRLALLQQLALDDNSSREDIFIACDLARGYLAGDSNANDYRELIENLQMMLESSGTGSASAWLDILELFLIHPIADQPARERLFNLVLSKFYSNPSRYSELQWNLLAQFVEESGLACEIPPQIAEDNNEECASEECVEATLNHKVVGIYTLTESVALRVKKQLLADYPQADIRLNSDKGGSTMLRSLAKEADVFIFAWLSSKHSAYYAIKEERGEKPFLQPSGKGSTSMLECIRSYLKGL</sequence>
<protein>
    <submittedName>
        <fullName evidence="1">Uncharacterized protein</fullName>
    </submittedName>
</protein>
<proteinExistence type="predicted"/>
<dbReference type="AlphaFoldDB" id="A0A841GLZ6"/>
<evidence type="ECO:0000313" key="1">
    <source>
        <dbReference type="EMBL" id="MBB6055502.1"/>
    </source>
</evidence>
<dbReference type="NCBIfam" id="NF041061">
    <property type="entry name" value="DpdD"/>
    <property type="match status" value="1"/>
</dbReference>
<evidence type="ECO:0000313" key="2">
    <source>
        <dbReference type="Proteomes" id="UP000585721"/>
    </source>
</evidence>
<keyword evidence="2" id="KW-1185">Reference proteome</keyword>
<dbReference type="Proteomes" id="UP000585721">
    <property type="component" value="Unassembled WGS sequence"/>
</dbReference>
<dbReference type="InterPro" id="IPR049807">
    <property type="entry name" value="DpdD-like"/>
</dbReference>
<comment type="caution">
    <text evidence="1">The sequence shown here is derived from an EMBL/GenBank/DDBJ whole genome shotgun (WGS) entry which is preliminary data.</text>
</comment>
<name>A0A841GLZ6_9GAMM</name>
<organism evidence="1 2">
    <name type="scientific">Tolumonas osonensis</name>
    <dbReference type="NCBI Taxonomy" id="675874"/>
    <lineage>
        <taxon>Bacteria</taxon>
        <taxon>Pseudomonadati</taxon>
        <taxon>Pseudomonadota</taxon>
        <taxon>Gammaproteobacteria</taxon>
        <taxon>Aeromonadales</taxon>
        <taxon>Aeromonadaceae</taxon>
        <taxon>Tolumonas</taxon>
    </lineage>
</organism>
<accession>A0A841GLZ6</accession>
<dbReference type="RefSeq" id="WP_188026280.1">
    <property type="nucleotide sequence ID" value="NZ_JACHGR010000004.1"/>
</dbReference>
<dbReference type="EMBL" id="JACHGR010000004">
    <property type="protein sequence ID" value="MBB6055502.1"/>
    <property type="molecule type" value="Genomic_DNA"/>
</dbReference>
<reference evidence="1 2" key="1">
    <citation type="submission" date="2020-08" db="EMBL/GenBank/DDBJ databases">
        <title>Genomic Encyclopedia of Type Strains, Phase IV (KMG-IV): sequencing the most valuable type-strain genomes for metagenomic binning, comparative biology and taxonomic classification.</title>
        <authorList>
            <person name="Goeker M."/>
        </authorList>
    </citation>
    <scope>NUCLEOTIDE SEQUENCE [LARGE SCALE GENOMIC DNA]</scope>
    <source>
        <strain evidence="1 2">DSM 22975</strain>
    </source>
</reference>